<dbReference type="InterPro" id="IPR050194">
    <property type="entry name" value="Glycosyltransferase_grp1"/>
</dbReference>
<evidence type="ECO:0000259" key="2">
    <source>
        <dbReference type="Pfam" id="PF13439"/>
    </source>
</evidence>
<gene>
    <name evidence="3" type="ORF">ES674_04500</name>
</gene>
<dbReference type="InterPro" id="IPR028098">
    <property type="entry name" value="Glyco_trans_4-like_N"/>
</dbReference>
<dbReference type="EMBL" id="VSKK01000001">
    <property type="protein sequence ID" value="TYB79043.1"/>
    <property type="molecule type" value="Genomic_DNA"/>
</dbReference>
<dbReference type="Pfam" id="PF00534">
    <property type="entry name" value="Glycos_transf_1"/>
    <property type="match status" value="1"/>
</dbReference>
<feature type="domain" description="Glycosyltransferase subfamily 4-like N-terminal" evidence="2">
    <location>
        <begin position="51"/>
        <end position="216"/>
    </location>
</feature>
<dbReference type="Proteomes" id="UP000323720">
    <property type="component" value="Unassembled WGS sequence"/>
</dbReference>
<evidence type="ECO:0000259" key="1">
    <source>
        <dbReference type="Pfam" id="PF00534"/>
    </source>
</evidence>
<name>A0A5D0RCC9_9FLAO</name>
<keyword evidence="3" id="KW-0808">Transferase</keyword>
<feature type="domain" description="Glycosyl transferase family 1" evidence="1">
    <location>
        <begin position="225"/>
        <end position="380"/>
    </location>
</feature>
<dbReference type="Gene3D" id="3.40.50.2000">
    <property type="entry name" value="Glycogen Phosphorylase B"/>
    <property type="match status" value="2"/>
</dbReference>
<dbReference type="PANTHER" id="PTHR45947:SF3">
    <property type="entry name" value="SULFOQUINOVOSYL TRANSFERASE SQD2"/>
    <property type="match status" value="1"/>
</dbReference>
<dbReference type="OrthoDB" id="1522162at2"/>
<sequence>MVWIFIWLFSNVIITLFARHKKQKLIYFMKSIAVISHNYPSRSMPQNGAFVYNLVQELGKIQNIVVIAPFKITDVFKRKGKDYGPESCKVIRPLYLSLGNRRFLGLNLHKLTTWSHNWARNRALNSIVNKPSLIYCHFLSTGISVTPYVKKNKIPMIIASGESSYSHIHSYYSKQEIVDFFDVTDFIICVSASNQKQLEKLGYDPRKMKVLPNTVDFTMFQPKAKDNAKKALGIDTDKFVVGFIGHFIERKGPNRIIKAISLLNDDKITLVCVGNGGALIENNFTQIIPPVPNQKLPDIINAFDVFVLPTLSEGHCNVIEEAKACCVPIISSKGTTVETQIENGYNGFLINPLDINEIKEHILILFKNPELRKKMSNNLRLDRGGYSLNARAASINEIIEEYKK</sequence>
<dbReference type="AlphaFoldDB" id="A0A5D0RCC9"/>
<dbReference type="SUPFAM" id="SSF53756">
    <property type="entry name" value="UDP-Glycosyltransferase/glycogen phosphorylase"/>
    <property type="match status" value="1"/>
</dbReference>
<reference evidence="3 4" key="1">
    <citation type="submission" date="2019-08" db="EMBL/GenBank/DDBJ databases">
        <title>Genomes of Antarctic Bizionia species.</title>
        <authorList>
            <person name="Bowman J.P."/>
        </authorList>
    </citation>
    <scope>NUCLEOTIDE SEQUENCE [LARGE SCALE GENOMIC DNA]</scope>
    <source>
        <strain evidence="3 4">ADA-4</strain>
    </source>
</reference>
<dbReference type="InterPro" id="IPR001296">
    <property type="entry name" value="Glyco_trans_1"/>
</dbReference>
<evidence type="ECO:0000313" key="3">
    <source>
        <dbReference type="EMBL" id="TYB79043.1"/>
    </source>
</evidence>
<organism evidence="3 4">
    <name type="scientific">Bizionia myxarmorum</name>
    <dbReference type="NCBI Taxonomy" id="291186"/>
    <lineage>
        <taxon>Bacteria</taxon>
        <taxon>Pseudomonadati</taxon>
        <taxon>Bacteroidota</taxon>
        <taxon>Flavobacteriia</taxon>
        <taxon>Flavobacteriales</taxon>
        <taxon>Flavobacteriaceae</taxon>
        <taxon>Bizionia</taxon>
    </lineage>
</organism>
<proteinExistence type="predicted"/>
<protein>
    <submittedName>
        <fullName evidence="3">Glycosyltransferase family 4 protein</fullName>
    </submittedName>
</protein>
<accession>A0A5D0RCC9</accession>
<dbReference type="Pfam" id="PF13439">
    <property type="entry name" value="Glyco_transf_4"/>
    <property type="match status" value="1"/>
</dbReference>
<dbReference type="CDD" id="cd03801">
    <property type="entry name" value="GT4_PimA-like"/>
    <property type="match status" value="1"/>
</dbReference>
<evidence type="ECO:0000313" key="4">
    <source>
        <dbReference type="Proteomes" id="UP000323720"/>
    </source>
</evidence>
<dbReference type="PANTHER" id="PTHR45947">
    <property type="entry name" value="SULFOQUINOVOSYL TRANSFERASE SQD2"/>
    <property type="match status" value="1"/>
</dbReference>
<dbReference type="GO" id="GO:0016757">
    <property type="term" value="F:glycosyltransferase activity"/>
    <property type="evidence" value="ECO:0007669"/>
    <property type="project" value="InterPro"/>
</dbReference>
<comment type="caution">
    <text evidence="3">The sequence shown here is derived from an EMBL/GenBank/DDBJ whole genome shotgun (WGS) entry which is preliminary data.</text>
</comment>
<keyword evidence="4" id="KW-1185">Reference proteome</keyword>